<dbReference type="Proteomes" id="UP000813444">
    <property type="component" value="Unassembled WGS sequence"/>
</dbReference>
<keyword evidence="3" id="KW-1185">Reference proteome</keyword>
<dbReference type="AlphaFoldDB" id="A0A8K0WT25"/>
<evidence type="ECO:0000259" key="1">
    <source>
        <dbReference type="Pfam" id="PF08719"/>
    </source>
</evidence>
<feature type="domain" description="NADAR" evidence="1">
    <location>
        <begin position="53"/>
        <end position="228"/>
    </location>
</feature>
<protein>
    <recommendedName>
        <fullName evidence="1">NADAR domain-containing protein</fullName>
    </recommendedName>
</protein>
<dbReference type="InterPro" id="IPR012816">
    <property type="entry name" value="NADAR"/>
</dbReference>
<dbReference type="Gene3D" id="1.10.357.40">
    <property type="entry name" value="YbiA-like"/>
    <property type="match status" value="1"/>
</dbReference>
<reference evidence="2" key="1">
    <citation type="journal article" date="2021" name="Nat. Commun.">
        <title>Genetic determinants of endophytism in the Arabidopsis root mycobiome.</title>
        <authorList>
            <person name="Mesny F."/>
            <person name="Miyauchi S."/>
            <person name="Thiergart T."/>
            <person name="Pickel B."/>
            <person name="Atanasova L."/>
            <person name="Karlsson M."/>
            <person name="Huettel B."/>
            <person name="Barry K.W."/>
            <person name="Haridas S."/>
            <person name="Chen C."/>
            <person name="Bauer D."/>
            <person name="Andreopoulos W."/>
            <person name="Pangilinan J."/>
            <person name="LaButti K."/>
            <person name="Riley R."/>
            <person name="Lipzen A."/>
            <person name="Clum A."/>
            <person name="Drula E."/>
            <person name="Henrissat B."/>
            <person name="Kohler A."/>
            <person name="Grigoriev I.V."/>
            <person name="Martin F.M."/>
            <person name="Hacquard S."/>
        </authorList>
    </citation>
    <scope>NUCLEOTIDE SEQUENCE</scope>
    <source>
        <strain evidence="2">MPI-CAGE-CH-0235</strain>
    </source>
</reference>
<dbReference type="NCBIfam" id="TIGR02464">
    <property type="entry name" value="ribofla_fusion"/>
    <property type="match status" value="1"/>
</dbReference>
<name>A0A8K0WT25_9HYPO</name>
<accession>A0A8K0WT25</accession>
<gene>
    <name evidence="2" type="ORF">B0I35DRAFT_430090</name>
</gene>
<organism evidence="2 3">
    <name type="scientific">Stachybotrys elegans</name>
    <dbReference type="NCBI Taxonomy" id="80388"/>
    <lineage>
        <taxon>Eukaryota</taxon>
        <taxon>Fungi</taxon>
        <taxon>Dikarya</taxon>
        <taxon>Ascomycota</taxon>
        <taxon>Pezizomycotina</taxon>
        <taxon>Sordariomycetes</taxon>
        <taxon>Hypocreomycetidae</taxon>
        <taxon>Hypocreales</taxon>
        <taxon>Stachybotryaceae</taxon>
        <taxon>Stachybotrys</taxon>
    </lineage>
</organism>
<comment type="caution">
    <text evidence="2">The sequence shown here is derived from an EMBL/GenBank/DDBJ whole genome shotgun (WGS) entry which is preliminary data.</text>
</comment>
<proteinExistence type="predicted"/>
<evidence type="ECO:0000313" key="2">
    <source>
        <dbReference type="EMBL" id="KAH7319897.1"/>
    </source>
</evidence>
<evidence type="ECO:0000313" key="3">
    <source>
        <dbReference type="Proteomes" id="UP000813444"/>
    </source>
</evidence>
<dbReference type="CDD" id="cd15457">
    <property type="entry name" value="NADAR"/>
    <property type="match status" value="1"/>
</dbReference>
<dbReference type="OrthoDB" id="206452at2759"/>
<dbReference type="Pfam" id="PF08719">
    <property type="entry name" value="NADAR"/>
    <property type="match status" value="1"/>
</dbReference>
<dbReference type="InterPro" id="IPR037238">
    <property type="entry name" value="YbiA-like_sf"/>
</dbReference>
<dbReference type="SUPFAM" id="SSF143990">
    <property type="entry name" value="YbiA-like"/>
    <property type="match status" value="1"/>
</dbReference>
<sequence>MAPLRTRSTARLLHHISSTRVALPSVTRRSQRSITQAAGTMAENQAESEAPLFFFGTKSAYGAFSQWHVSDFTVSKAEICAVLKQPLEALFPGKQDEPITFKTAEQFMMYCKATVFHDPETAEEIMHTVDPRSQKALGRSVANFTEGGWDEVKFEVVELASRAKFGQNAQLKALILGTGDRELVEAAPRDRIWGIGFGEKTARLMRSRKEWGQNLLGKALMSARDHLRANY</sequence>
<dbReference type="EMBL" id="JAGPNK010000006">
    <property type="protein sequence ID" value="KAH7319897.1"/>
    <property type="molecule type" value="Genomic_DNA"/>
</dbReference>